<comment type="function">
    <text evidence="1 6">Required for the transposition of the insertion element.</text>
</comment>
<evidence type="ECO:0000256" key="3">
    <source>
        <dbReference type="ARBA" id="ARBA00022578"/>
    </source>
</evidence>
<comment type="caution">
    <text evidence="7">The sequence shown here is derived from an EMBL/GenBank/DDBJ whole genome shotgun (WGS) entry which is preliminary data.</text>
</comment>
<evidence type="ECO:0000256" key="4">
    <source>
        <dbReference type="ARBA" id="ARBA00023125"/>
    </source>
</evidence>
<evidence type="ECO:0000256" key="5">
    <source>
        <dbReference type="ARBA" id="ARBA00023172"/>
    </source>
</evidence>
<evidence type="ECO:0000256" key="2">
    <source>
        <dbReference type="ARBA" id="ARBA00010961"/>
    </source>
</evidence>
<dbReference type="Pfam" id="PF00872">
    <property type="entry name" value="Transposase_mut"/>
    <property type="match status" value="1"/>
</dbReference>
<dbReference type="EMBL" id="AGJK01000099">
    <property type="protein sequence ID" value="EHP91645.1"/>
    <property type="molecule type" value="Genomic_DNA"/>
</dbReference>
<keyword evidence="3 6" id="KW-0815">Transposition</keyword>
<dbReference type="PATRIC" id="fig|882800.3.peg.3427"/>
<evidence type="ECO:0000313" key="8">
    <source>
        <dbReference type="Proteomes" id="UP000004382"/>
    </source>
</evidence>
<dbReference type="Proteomes" id="UP000004382">
    <property type="component" value="Unassembled WGS sequence"/>
</dbReference>
<dbReference type="GO" id="GO:0003677">
    <property type="term" value="F:DNA binding"/>
    <property type="evidence" value="ECO:0007669"/>
    <property type="project" value="UniProtKB-UniRule"/>
</dbReference>
<dbReference type="NCBIfam" id="NF033543">
    <property type="entry name" value="transpos_IS256"/>
    <property type="match status" value="1"/>
</dbReference>
<reference evidence="7 8" key="1">
    <citation type="submission" date="2011-09" db="EMBL/GenBank/DDBJ databases">
        <title>The draft genome of Methylobacterium extorquens DSM 13060.</title>
        <authorList>
            <consortium name="US DOE Joint Genome Institute (JGI-PGF)"/>
            <person name="Lucas S."/>
            <person name="Han J."/>
            <person name="Lapidus A."/>
            <person name="Cheng J.-F."/>
            <person name="Goodwin L."/>
            <person name="Pitluck S."/>
            <person name="Peters L."/>
            <person name="Land M.L."/>
            <person name="Hauser L."/>
            <person name="Koskimaki J."/>
            <person name="Halonen O."/>
            <person name="Pirttila A."/>
            <person name="Frank C."/>
            <person name="Woyke T.J."/>
        </authorList>
    </citation>
    <scope>NUCLEOTIDE SEQUENCE [LARGE SCALE GENOMIC DNA]</scope>
    <source>
        <strain evidence="7 8">DSM 13060</strain>
    </source>
</reference>
<comment type="similarity">
    <text evidence="2 6">Belongs to the transposase mutator family.</text>
</comment>
<sequence length="413" mass="46553">MARRKAPRIPDAILDQLLAGADPKTAFAADGLLDELKKALAERALNAEMDHHLAAEEAGNTRNGYGRKTVTTETGRIELAIPRDRQATFDPQLIARYQRRFPGFDDKIVSMYARGMSTREIVSHLRELYGIEVSPDLISAVTDAVLEEVAAWQARPLEPVYPIVFFDALRIKVRDEGVVRNKAVHIALGVRADGSKEILGLWLEQNEGAKFWLRVMNELRHRGVEDVLLAVVDGLKGFPDAIRAVFPEALVQTCIVHLLRHSLDFVSYKDRKLVAAALKDIYRALDAAAGEAALAAFEASEWGRRYPAIAQSWRRAWGEVIPFYAFPGEVRRILYTTNAIEALNATLRRAVRARGHFPTDEAALKLLYLVLNRSEKAWKMGPREWVMAKAQFAVIFGERFTCVFRRSRPWIPI</sequence>
<proteinExistence type="inferred from homology"/>
<dbReference type="GO" id="GO:0004803">
    <property type="term" value="F:transposase activity"/>
    <property type="evidence" value="ECO:0007669"/>
    <property type="project" value="UniProtKB-UniRule"/>
</dbReference>
<accession>H1KLG0</accession>
<gene>
    <name evidence="7" type="ORF">MetexDRAFT_3472</name>
</gene>
<dbReference type="AlphaFoldDB" id="H1KLG0"/>
<keyword evidence="4 6" id="KW-0238">DNA-binding</keyword>
<dbReference type="RefSeq" id="WP_003601678.1">
    <property type="nucleotide sequence ID" value="NZ_AGJK01000099.1"/>
</dbReference>
<dbReference type="InterPro" id="IPR001207">
    <property type="entry name" value="Transposase_mutator"/>
</dbReference>
<evidence type="ECO:0000256" key="6">
    <source>
        <dbReference type="RuleBase" id="RU365089"/>
    </source>
</evidence>
<keyword evidence="6" id="KW-0814">Transposable element</keyword>
<organism evidence="7 8">
    <name type="scientific">Methylorubrum extorquens DSM 13060</name>
    <dbReference type="NCBI Taxonomy" id="882800"/>
    <lineage>
        <taxon>Bacteria</taxon>
        <taxon>Pseudomonadati</taxon>
        <taxon>Pseudomonadota</taxon>
        <taxon>Alphaproteobacteria</taxon>
        <taxon>Hyphomicrobiales</taxon>
        <taxon>Methylobacteriaceae</taxon>
        <taxon>Methylorubrum</taxon>
    </lineage>
</organism>
<protein>
    <recommendedName>
        <fullName evidence="6">Mutator family transposase</fullName>
    </recommendedName>
</protein>
<name>H1KLG0_METEX</name>
<keyword evidence="5 6" id="KW-0233">DNA recombination</keyword>
<dbReference type="PANTHER" id="PTHR33217">
    <property type="entry name" value="TRANSPOSASE FOR INSERTION SEQUENCE ELEMENT IS1081"/>
    <property type="match status" value="1"/>
</dbReference>
<dbReference type="PROSITE" id="PS01007">
    <property type="entry name" value="TRANSPOSASE_MUTATOR"/>
    <property type="match status" value="1"/>
</dbReference>
<dbReference type="GO" id="GO:0006313">
    <property type="term" value="P:DNA transposition"/>
    <property type="evidence" value="ECO:0007669"/>
    <property type="project" value="UniProtKB-UniRule"/>
</dbReference>
<evidence type="ECO:0000256" key="1">
    <source>
        <dbReference type="ARBA" id="ARBA00002190"/>
    </source>
</evidence>
<dbReference type="PANTHER" id="PTHR33217:SF5">
    <property type="entry name" value="MUTATOR FAMILY TRANSPOSASE"/>
    <property type="match status" value="1"/>
</dbReference>
<evidence type="ECO:0000313" key="7">
    <source>
        <dbReference type="EMBL" id="EHP91645.1"/>
    </source>
</evidence>